<evidence type="ECO:0000256" key="1">
    <source>
        <dbReference type="ARBA" id="ARBA00008721"/>
    </source>
</evidence>
<dbReference type="GO" id="GO:0006508">
    <property type="term" value="P:proteolysis"/>
    <property type="evidence" value="ECO:0007669"/>
    <property type="project" value="UniProtKB-KW"/>
</dbReference>
<keyword evidence="3" id="KW-0479">Metal-binding</keyword>
<dbReference type="CDD" id="cd04275">
    <property type="entry name" value="ZnMc_pappalysin_like"/>
    <property type="match status" value="1"/>
</dbReference>
<dbReference type="PANTHER" id="PTHR47466">
    <property type="match status" value="1"/>
</dbReference>
<dbReference type="OrthoDB" id="536211at2759"/>
<dbReference type="GO" id="GO:0008237">
    <property type="term" value="F:metallopeptidase activity"/>
    <property type="evidence" value="ECO:0007669"/>
    <property type="project" value="UniProtKB-KW"/>
</dbReference>
<proteinExistence type="inferred from homology"/>
<accession>S8BL37</accession>
<name>S8BL37_DACHA</name>
<evidence type="ECO:0000256" key="9">
    <source>
        <dbReference type="SAM" id="SignalP"/>
    </source>
</evidence>
<dbReference type="Proteomes" id="UP000015100">
    <property type="component" value="Unassembled WGS sequence"/>
</dbReference>
<dbReference type="GO" id="GO:0046872">
    <property type="term" value="F:metal ion binding"/>
    <property type="evidence" value="ECO:0007669"/>
    <property type="project" value="UniProtKB-KW"/>
</dbReference>
<evidence type="ECO:0000256" key="8">
    <source>
        <dbReference type="ARBA" id="ARBA00023157"/>
    </source>
</evidence>
<dbReference type="Pfam" id="PF05572">
    <property type="entry name" value="Peptidase_M43"/>
    <property type="match status" value="1"/>
</dbReference>
<gene>
    <name evidence="11" type="ORF">H072_10578</name>
</gene>
<evidence type="ECO:0000256" key="3">
    <source>
        <dbReference type="ARBA" id="ARBA00022723"/>
    </source>
</evidence>
<evidence type="ECO:0000256" key="6">
    <source>
        <dbReference type="ARBA" id="ARBA00022833"/>
    </source>
</evidence>
<dbReference type="MEROPS" id="M43.008"/>
<dbReference type="eggNOG" id="ENOG502QQ7Z">
    <property type="taxonomic scope" value="Eukaryota"/>
</dbReference>
<protein>
    <recommendedName>
        <fullName evidence="10">Peptidase M43 pregnancy-associated plasma-A domain-containing protein</fullName>
    </recommendedName>
</protein>
<dbReference type="OMA" id="QTWDRYR"/>
<dbReference type="Gene3D" id="3.40.390.10">
    <property type="entry name" value="Collagenase (Catalytic Domain)"/>
    <property type="match status" value="1"/>
</dbReference>
<dbReference type="AlphaFoldDB" id="S8BL37"/>
<keyword evidence="6" id="KW-0862">Zinc</keyword>
<dbReference type="InterPro" id="IPR008754">
    <property type="entry name" value="Peptidase_M43"/>
</dbReference>
<keyword evidence="7" id="KW-0482">Metalloprotease</keyword>
<evidence type="ECO:0000313" key="11">
    <source>
        <dbReference type="EMBL" id="EPS35952.1"/>
    </source>
</evidence>
<dbReference type="InterPro" id="IPR024079">
    <property type="entry name" value="MetalloPept_cat_dom_sf"/>
</dbReference>
<keyword evidence="12" id="KW-1185">Reference proteome</keyword>
<evidence type="ECO:0000256" key="7">
    <source>
        <dbReference type="ARBA" id="ARBA00023049"/>
    </source>
</evidence>
<keyword evidence="8" id="KW-1015">Disulfide bond</keyword>
<organism evidence="11 12">
    <name type="scientific">Dactylellina haptotyla (strain CBS 200.50)</name>
    <name type="common">Nematode-trapping fungus</name>
    <name type="synonym">Monacrosporium haptotylum</name>
    <dbReference type="NCBI Taxonomy" id="1284197"/>
    <lineage>
        <taxon>Eukaryota</taxon>
        <taxon>Fungi</taxon>
        <taxon>Dikarya</taxon>
        <taxon>Ascomycota</taxon>
        <taxon>Pezizomycotina</taxon>
        <taxon>Orbiliomycetes</taxon>
        <taxon>Orbiliales</taxon>
        <taxon>Orbiliaceae</taxon>
        <taxon>Dactylellina</taxon>
    </lineage>
</organism>
<keyword evidence="4 9" id="KW-0732">Signal</keyword>
<dbReference type="PANTHER" id="PTHR47466:SF1">
    <property type="entry name" value="METALLOPROTEASE MEP1 (AFU_ORTHOLOGUE AFUA_1G07730)-RELATED"/>
    <property type="match status" value="1"/>
</dbReference>
<dbReference type="EMBL" id="AQGS01001000">
    <property type="protein sequence ID" value="EPS35952.1"/>
    <property type="molecule type" value="Genomic_DNA"/>
</dbReference>
<feature type="signal peptide" evidence="9">
    <location>
        <begin position="1"/>
        <end position="18"/>
    </location>
</feature>
<comment type="caution">
    <text evidence="11">The sequence shown here is derived from an EMBL/GenBank/DDBJ whole genome shotgun (WGS) entry which is preliminary data.</text>
</comment>
<evidence type="ECO:0000259" key="10">
    <source>
        <dbReference type="Pfam" id="PF05572"/>
    </source>
</evidence>
<evidence type="ECO:0000256" key="5">
    <source>
        <dbReference type="ARBA" id="ARBA00022801"/>
    </source>
</evidence>
<dbReference type="SUPFAM" id="SSF55486">
    <property type="entry name" value="Metalloproteases ('zincins'), catalytic domain"/>
    <property type="match status" value="1"/>
</dbReference>
<dbReference type="HOGENOM" id="CLU_048726_0_0_1"/>
<feature type="chain" id="PRO_5004548581" description="Peptidase M43 pregnancy-associated plasma-A domain-containing protein" evidence="9">
    <location>
        <begin position="19"/>
        <end position="282"/>
    </location>
</feature>
<evidence type="ECO:0000256" key="4">
    <source>
        <dbReference type="ARBA" id="ARBA00022729"/>
    </source>
</evidence>
<reference evidence="12" key="2">
    <citation type="submission" date="2013-04" db="EMBL/GenBank/DDBJ databases">
        <title>Genomic mechanisms accounting for the adaptation to parasitism in nematode-trapping fungi.</title>
        <authorList>
            <person name="Ahren D.G."/>
        </authorList>
    </citation>
    <scope>NUCLEOTIDE SEQUENCE [LARGE SCALE GENOMIC DNA]</scope>
    <source>
        <strain evidence="12">CBS 200.50</strain>
    </source>
</reference>
<keyword evidence="5" id="KW-0378">Hydrolase</keyword>
<sequence>MKFMVVTALSFLASTCVARKCGNTEVPDALLQETARMKSMSTLKTLNTASSYSTRTQKVKLYIHNVYIDRTAEGGYISNEDMQKQFQVLNEHYASTGIYFDLRRTIHTQNGTWAISDKDSEMELEMKKSLRKGDYGDMNLYLRPLQGWLGWCTFPGDFEVGSDGYWKDGCDVLQSSIPGGTAVPYNEGKTAVHEIGHWLGLLHTFQGGCDGGDMIDDTPAEGTPTDGCPEGKDTCTGVAYPGLDPIHNFMDYSDDACLTQFTPGQTVRIYQTWDRYRAPAKA</sequence>
<comment type="similarity">
    <text evidence="1">Belongs to the peptidase M43B family.</text>
</comment>
<feature type="domain" description="Peptidase M43 pregnancy-associated plasma-A" evidence="10">
    <location>
        <begin position="186"/>
        <end position="271"/>
    </location>
</feature>
<keyword evidence="2" id="KW-0645">Protease</keyword>
<evidence type="ECO:0000313" key="12">
    <source>
        <dbReference type="Proteomes" id="UP000015100"/>
    </source>
</evidence>
<evidence type="ECO:0000256" key="2">
    <source>
        <dbReference type="ARBA" id="ARBA00022670"/>
    </source>
</evidence>
<reference evidence="11 12" key="1">
    <citation type="journal article" date="2013" name="PLoS Genet.">
        <title>Genomic mechanisms accounting for the adaptation to parasitism in nematode-trapping fungi.</title>
        <authorList>
            <person name="Meerupati T."/>
            <person name="Andersson K.M."/>
            <person name="Friman E."/>
            <person name="Kumar D."/>
            <person name="Tunlid A."/>
            <person name="Ahren D."/>
        </authorList>
    </citation>
    <scope>NUCLEOTIDE SEQUENCE [LARGE SCALE GENOMIC DNA]</scope>
    <source>
        <strain evidence="11 12">CBS 200.50</strain>
    </source>
</reference>